<feature type="domain" description="IC97/Casc1 N-terminal" evidence="3">
    <location>
        <begin position="7"/>
        <end position="116"/>
    </location>
</feature>
<organism evidence="4 5">
    <name type="scientific">Limulus polyphemus</name>
    <name type="common">Atlantic horseshoe crab</name>
    <dbReference type="NCBI Taxonomy" id="6850"/>
    <lineage>
        <taxon>Eukaryota</taxon>
        <taxon>Metazoa</taxon>
        <taxon>Ecdysozoa</taxon>
        <taxon>Arthropoda</taxon>
        <taxon>Chelicerata</taxon>
        <taxon>Merostomata</taxon>
        <taxon>Xiphosura</taxon>
        <taxon>Limulidae</taxon>
        <taxon>Limulus</taxon>
    </lineage>
</organism>
<protein>
    <submittedName>
        <fullName evidence="5">Axonemal 84 kDa protein-like isoform X3</fullName>
    </submittedName>
</protein>
<keyword evidence="4" id="KW-1185">Reference proteome</keyword>
<dbReference type="Pfam" id="PF15927">
    <property type="entry name" value="Casc1_N"/>
    <property type="match status" value="1"/>
</dbReference>
<evidence type="ECO:0000256" key="2">
    <source>
        <dbReference type="SAM" id="MobiDB-lite"/>
    </source>
</evidence>
<name>A0ABM1S497_LIMPO</name>
<gene>
    <name evidence="5" type="primary">LOC106456946</name>
</gene>
<dbReference type="PRINTS" id="PR02043">
    <property type="entry name" value="CANCERSCCP1"/>
</dbReference>
<dbReference type="InterPro" id="IPR023247">
    <property type="entry name" value="IC97/Dnai7-like"/>
</dbReference>
<proteinExistence type="inferred from homology"/>
<dbReference type="InterPro" id="IPR031826">
    <property type="entry name" value="IC97/Casc1_N"/>
</dbReference>
<dbReference type="Proteomes" id="UP000694941">
    <property type="component" value="Unplaced"/>
</dbReference>
<accession>A0ABM1S497</accession>
<dbReference type="RefSeq" id="XP_022238452.1">
    <property type="nucleotide sequence ID" value="XM_022382744.1"/>
</dbReference>
<feature type="compositionally biased region" description="Basic and acidic residues" evidence="2">
    <location>
        <begin position="185"/>
        <end position="199"/>
    </location>
</feature>
<evidence type="ECO:0000259" key="3">
    <source>
        <dbReference type="Pfam" id="PF15927"/>
    </source>
</evidence>
<sequence>MNEDLSHYNVDDVLQECRVCLSLINEVENAFLECPFIDIKIETEWNETIRNMKNLIQRSLDRATYTLLKNASQHVDPETLNMHHYGSDIDVSAPSENLGHCMITFCLWANLSKNPRYKGMEFKEAGHKFELPRNLLVKDCAVRILHTTFDHYSDLCFTETPPSKDENCKEVKQTEANVDACQSEEPMKDRTDSSTRLKTESAVPETAVERIKLSPSPNQPVTTPVPVESKADSPIEMNNKTQSDIPEVNNVNLLAEKGDVQNSQKIKEETTEEIVDLHGNTIIGGVFHVDLLQLPAQPVKTKYWLLTQVEERKDIVHMPYKLNVVPPKSPPSGLTSTAAAEFVEAEVKRYEQEMSQTFLITIKLPSSFLYLGQPNPVFWDNQKKKWITSGIYDVKYDEDEGCLSFKSAQFGIIGAMLNKYSNLPYQSWELKPGKSPNSVSLSITGAAVLLEFEILNSFCKIVHLQHGEKSIFPELCNKWMLPQAVVKELSRIGINVNPGYDDTDCIGVTGKDVETEEWIYHYDIITFVCISSV</sequence>
<dbReference type="GeneID" id="106456946"/>
<evidence type="ECO:0000313" key="5">
    <source>
        <dbReference type="RefSeq" id="XP_022238452.1"/>
    </source>
</evidence>
<comment type="similarity">
    <text evidence="1">Belongs to the DNAI7 family.</text>
</comment>
<evidence type="ECO:0000256" key="1">
    <source>
        <dbReference type="ARBA" id="ARBA00024332"/>
    </source>
</evidence>
<feature type="region of interest" description="Disordered" evidence="2">
    <location>
        <begin position="179"/>
        <end position="205"/>
    </location>
</feature>
<reference evidence="5" key="1">
    <citation type="submission" date="2025-08" db="UniProtKB">
        <authorList>
            <consortium name="RefSeq"/>
        </authorList>
    </citation>
    <scope>IDENTIFICATION</scope>
    <source>
        <tissue evidence="5">Muscle</tissue>
    </source>
</reference>
<evidence type="ECO:0000313" key="4">
    <source>
        <dbReference type="Proteomes" id="UP000694941"/>
    </source>
</evidence>
<dbReference type="PANTHER" id="PTHR20929">
    <property type="entry name" value="LUNG ADENOMA SUSCEPTIBILITY 1-RELATED"/>
    <property type="match status" value="1"/>
</dbReference>
<dbReference type="PANTHER" id="PTHR20929:SF11">
    <property type="entry name" value="DYNEIN AXONEMAL INTERMEDIATE CHAIN 7"/>
    <property type="match status" value="1"/>
</dbReference>